<evidence type="ECO:0000313" key="2">
    <source>
        <dbReference type="Proteomes" id="UP000772812"/>
    </source>
</evidence>
<sequence>MELWVSIGGEKKKYQGSFKNVMESLFTDGKGKEVKLFSVHAPKKELRRFKRELRKSRKDLIETARRIALWFYTRELRRANRCIKDYRKKTEPVSISKVKKARKLIEEIRPKIEALS</sequence>
<gene>
    <name evidence="1" type="ORF">GWK41_04040</name>
</gene>
<keyword evidence="2" id="KW-1185">Reference proteome</keyword>
<evidence type="ECO:0008006" key="3">
    <source>
        <dbReference type="Google" id="ProtNLM"/>
    </source>
</evidence>
<accession>A0ABS1GHB2</accession>
<dbReference type="EMBL" id="JAACYA010000001">
    <property type="protein sequence ID" value="MBK3332235.1"/>
    <property type="molecule type" value="Genomic_DNA"/>
</dbReference>
<dbReference type="Proteomes" id="UP000772812">
    <property type="component" value="Unassembled WGS sequence"/>
</dbReference>
<organism evidence="1 2">
    <name type="scientific">Persephonella atlantica</name>
    <dbReference type="NCBI Taxonomy" id="2699429"/>
    <lineage>
        <taxon>Bacteria</taxon>
        <taxon>Pseudomonadati</taxon>
        <taxon>Aquificota</taxon>
        <taxon>Aquificia</taxon>
        <taxon>Aquificales</taxon>
        <taxon>Hydrogenothermaceae</taxon>
        <taxon>Persephonella</taxon>
    </lineage>
</organism>
<evidence type="ECO:0000313" key="1">
    <source>
        <dbReference type="EMBL" id="MBK3332235.1"/>
    </source>
</evidence>
<comment type="caution">
    <text evidence="1">The sequence shown here is derived from an EMBL/GenBank/DDBJ whole genome shotgun (WGS) entry which is preliminary data.</text>
</comment>
<proteinExistence type="predicted"/>
<protein>
    <recommendedName>
        <fullName evidence="3">Transposase</fullName>
    </recommendedName>
</protein>
<dbReference type="RefSeq" id="WP_200673618.1">
    <property type="nucleotide sequence ID" value="NZ_JAACYA010000001.1"/>
</dbReference>
<name>A0ABS1GHB2_9AQUI</name>
<reference evidence="1 2" key="1">
    <citation type="journal article" date="2021" name="Syst. Appl. Microbiol.">
        <title>Persephonella atlantica sp. nov.: How to adapt to physico-chemical gradients in high temperature hydrothermal habitats.</title>
        <authorList>
            <person name="Francois D.X."/>
            <person name="Godfroy A."/>
            <person name="Mathien C."/>
            <person name="Aube J."/>
            <person name="Cathalot C."/>
            <person name="Lesongeur F."/>
            <person name="L'Haridon S."/>
            <person name="Philippon X."/>
            <person name="Roussel E.G."/>
        </authorList>
    </citation>
    <scope>NUCLEOTIDE SEQUENCE [LARGE SCALE GENOMIC DNA]</scope>
    <source>
        <strain evidence="1 2">MO1340</strain>
    </source>
</reference>